<dbReference type="EMBL" id="CP053564">
    <property type="protein sequence ID" value="QJY44626.1"/>
    <property type="molecule type" value="Genomic_DNA"/>
</dbReference>
<evidence type="ECO:0000313" key="3">
    <source>
        <dbReference type="Proteomes" id="UP000505377"/>
    </source>
</evidence>
<dbReference type="SUPFAM" id="SSF47240">
    <property type="entry name" value="Ferritin-like"/>
    <property type="match status" value="1"/>
</dbReference>
<dbReference type="Pfam" id="PF13668">
    <property type="entry name" value="Ferritin_2"/>
    <property type="match status" value="1"/>
</dbReference>
<dbReference type="AlphaFoldDB" id="A0A6M6JAM6"/>
<dbReference type="InterPro" id="IPR009078">
    <property type="entry name" value="Ferritin-like_SF"/>
</dbReference>
<keyword evidence="3" id="KW-1185">Reference proteome</keyword>
<organism evidence="2 3">
    <name type="scientific">Pseudonocardia broussonetiae</name>
    <dbReference type="NCBI Taxonomy" id="2736640"/>
    <lineage>
        <taxon>Bacteria</taxon>
        <taxon>Bacillati</taxon>
        <taxon>Actinomycetota</taxon>
        <taxon>Actinomycetes</taxon>
        <taxon>Pseudonocardiales</taxon>
        <taxon>Pseudonocardiaceae</taxon>
        <taxon>Pseudonocardia</taxon>
    </lineage>
</organism>
<dbReference type="InterPro" id="IPR052965">
    <property type="entry name" value="Pigment-catalase-like"/>
</dbReference>
<dbReference type="PANTHER" id="PTHR31694:SF26">
    <property type="entry name" value="OS05G0151100 PROTEIN"/>
    <property type="match status" value="1"/>
</dbReference>
<evidence type="ECO:0000256" key="1">
    <source>
        <dbReference type="SAM" id="MobiDB-lite"/>
    </source>
</evidence>
<evidence type="ECO:0000313" key="2">
    <source>
        <dbReference type="EMBL" id="QJY44626.1"/>
    </source>
</evidence>
<sequence>MDAHRIEEIAVFEGFSKAFVREAINRSSENAVDRRRFLRAAGLTGLGVAGVAGGGLALSGSAFASDGGDDGAVTDAAVLNFALNLEYLEAEFYLRGAFGEGLKDSQIDGVGKLGGVTGGRQVEFESKLARQYAEEIANDERAHVDFLRAALGDAKVARPEIDIEAAFSAAATAAGLIQPGETFDVYANEDNFLLGAFVFEDVGVTAYKGAAALISNKTFLEAAAGILAVEAYHAGLVRTVLLAKGLEDAANAISDARDSLDGPDDLDQGITDDDGNSNIVPTDANGIAFSRDVFQVHNIVYLTPEEAGSGGFFPNGTNGTFTTSGDQT</sequence>
<gene>
    <name evidence="2" type="ORF">HOP40_01240</name>
</gene>
<accession>A0A6M6JAM6</accession>
<proteinExistence type="predicted"/>
<dbReference type="PROSITE" id="PS51318">
    <property type="entry name" value="TAT"/>
    <property type="match status" value="1"/>
</dbReference>
<dbReference type="KEGG" id="pbro:HOP40_01240"/>
<dbReference type="PANTHER" id="PTHR31694">
    <property type="entry name" value="DESICCATION-LIKE PROTEIN"/>
    <property type="match status" value="1"/>
</dbReference>
<name>A0A6M6JAM6_9PSEU</name>
<feature type="region of interest" description="Disordered" evidence="1">
    <location>
        <begin position="257"/>
        <end position="277"/>
    </location>
</feature>
<protein>
    <submittedName>
        <fullName evidence="2">Ferritin-like domain-containing protein</fullName>
    </submittedName>
</protein>
<reference evidence="2 3" key="1">
    <citation type="submission" date="2020-05" db="EMBL/GenBank/DDBJ databases">
        <authorList>
            <person name="Mo P."/>
        </authorList>
    </citation>
    <scope>NUCLEOTIDE SEQUENCE [LARGE SCALE GENOMIC DNA]</scope>
    <source>
        <strain evidence="2 3">Gen01</strain>
    </source>
</reference>
<dbReference type="Proteomes" id="UP000505377">
    <property type="component" value="Chromosome"/>
</dbReference>
<feature type="compositionally biased region" description="Acidic residues" evidence="1">
    <location>
        <begin position="261"/>
        <end position="275"/>
    </location>
</feature>
<dbReference type="InterPro" id="IPR006311">
    <property type="entry name" value="TAT_signal"/>
</dbReference>